<comment type="subcellular location">
    <subcellularLocation>
        <location evidence="1">Cell envelope</location>
    </subcellularLocation>
</comment>
<proteinExistence type="inferred from homology"/>
<organism evidence="5 6">
    <name type="scientific">Streptomyces rishiriensis</name>
    <dbReference type="NCBI Taxonomy" id="68264"/>
    <lineage>
        <taxon>Bacteria</taxon>
        <taxon>Bacillati</taxon>
        <taxon>Actinomycetota</taxon>
        <taxon>Actinomycetes</taxon>
        <taxon>Kitasatosporales</taxon>
        <taxon>Streptomycetaceae</taxon>
        <taxon>Streptomyces</taxon>
    </lineage>
</organism>
<evidence type="ECO:0000313" key="5">
    <source>
        <dbReference type="EMBL" id="MDQ0583870.1"/>
    </source>
</evidence>
<gene>
    <name evidence="5" type="ORF">QF030_006048</name>
</gene>
<dbReference type="PANTHER" id="PTHR46847:SF1">
    <property type="entry name" value="D-ALLOSE-BINDING PERIPLASMIC PROTEIN-RELATED"/>
    <property type="match status" value="1"/>
</dbReference>
<evidence type="ECO:0000313" key="6">
    <source>
        <dbReference type="Proteomes" id="UP001230654"/>
    </source>
</evidence>
<dbReference type="RefSeq" id="WP_307165741.1">
    <property type="nucleotide sequence ID" value="NZ_JAUSWV010000002.1"/>
</dbReference>
<dbReference type="PROSITE" id="PS51257">
    <property type="entry name" value="PROKAR_LIPOPROTEIN"/>
    <property type="match status" value="1"/>
</dbReference>
<name>A0ABU0NZK7_STRRH</name>
<evidence type="ECO:0000259" key="4">
    <source>
        <dbReference type="Pfam" id="PF13407"/>
    </source>
</evidence>
<dbReference type="InterPro" id="IPR028082">
    <property type="entry name" value="Peripla_BP_I"/>
</dbReference>
<dbReference type="SUPFAM" id="SSF53822">
    <property type="entry name" value="Periplasmic binding protein-like I"/>
    <property type="match status" value="1"/>
</dbReference>
<dbReference type="CDD" id="cd01536">
    <property type="entry name" value="PBP1_ABC_sugar_binding-like"/>
    <property type="match status" value="1"/>
</dbReference>
<feature type="domain" description="Periplasmic binding protein" evidence="4">
    <location>
        <begin position="52"/>
        <end position="294"/>
    </location>
</feature>
<keyword evidence="3" id="KW-0732">Signal</keyword>
<protein>
    <submittedName>
        <fullName evidence="5">Ribose transport system substrate-binding protein</fullName>
    </submittedName>
</protein>
<evidence type="ECO:0000256" key="2">
    <source>
        <dbReference type="ARBA" id="ARBA00007639"/>
    </source>
</evidence>
<accession>A0ABU0NZK7</accession>
<dbReference type="InterPro" id="IPR025997">
    <property type="entry name" value="SBP_2_dom"/>
</dbReference>
<evidence type="ECO:0000256" key="3">
    <source>
        <dbReference type="ARBA" id="ARBA00022729"/>
    </source>
</evidence>
<keyword evidence="6" id="KW-1185">Reference proteome</keyword>
<sequence length="325" mass="33975">MPVSTRSRRPLVVPVLGAGLLLTGCGVWPSQATAPAGAVTGRITLGFVNGGTTEFHTCLQESVERTARNNGVHLFTANSRQDGDTEVSNIEDMIARKVDALIVQTVDVDVLKGDIAEAKAAGVPIFLTSVAPDDTSGLLGAVVVDLKEVGELDAEWIERDAAGREVSVAVIAGAPGAASDLLTKAFTERLPDNAEVVASRPGMYDPVKARTVAAAVIRDSPGLDYAFVANEEMAFAARKAFDTAGAEDVRIVTVNGTDEALAALKAGSLAATVSNSAADTGELAVQNVVSLLRKDDRADRIDRTPVRLVTRDNADTAPLYCPPRD</sequence>
<dbReference type="EMBL" id="JAUSWV010000002">
    <property type="protein sequence ID" value="MDQ0583870.1"/>
    <property type="molecule type" value="Genomic_DNA"/>
</dbReference>
<dbReference type="Gene3D" id="3.40.50.2300">
    <property type="match status" value="2"/>
</dbReference>
<reference evidence="5 6" key="1">
    <citation type="submission" date="2023-07" db="EMBL/GenBank/DDBJ databases">
        <title>Comparative genomics of wheat-associated soil bacteria to identify genetic determinants of phenazine resistance.</title>
        <authorList>
            <person name="Mouncey N."/>
        </authorList>
    </citation>
    <scope>NUCLEOTIDE SEQUENCE [LARGE SCALE GENOMIC DNA]</scope>
    <source>
        <strain evidence="5 6">B2I6</strain>
    </source>
</reference>
<evidence type="ECO:0000256" key="1">
    <source>
        <dbReference type="ARBA" id="ARBA00004196"/>
    </source>
</evidence>
<comment type="similarity">
    <text evidence="2">Belongs to the bacterial solute-binding protein 2 family.</text>
</comment>
<dbReference type="Pfam" id="PF13407">
    <property type="entry name" value="Peripla_BP_4"/>
    <property type="match status" value="1"/>
</dbReference>
<comment type="caution">
    <text evidence="5">The sequence shown here is derived from an EMBL/GenBank/DDBJ whole genome shotgun (WGS) entry which is preliminary data.</text>
</comment>
<dbReference type="Proteomes" id="UP001230654">
    <property type="component" value="Unassembled WGS sequence"/>
</dbReference>
<dbReference type="PANTHER" id="PTHR46847">
    <property type="entry name" value="D-ALLOSE-BINDING PERIPLASMIC PROTEIN-RELATED"/>
    <property type="match status" value="1"/>
</dbReference>